<comment type="caution">
    <text evidence="5">The sequence shown here is derived from an EMBL/GenBank/DDBJ whole genome shotgun (WGS) entry which is preliminary data.</text>
</comment>
<dbReference type="Proteomes" id="UP001365846">
    <property type="component" value="Unassembled WGS sequence"/>
</dbReference>
<protein>
    <recommendedName>
        <fullName evidence="2">Putative 4-hydroxy-4-methyl-2-oxoglutarate aldolase</fullName>
    </recommendedName>
    <alternativeName>
        <fullName evidence="3">Regulator of ribonuclease activity homolog</fullName>
    </alternativeName>
    <alternativeName>
        <fullName evidence="4">RraA-like protein</fullName>
    </alternativeName>
</protein>
<dbReference type="Pfam" id="PF03737">
    <property type="entry name" value="RraA-like"/>
    <property type="match status" value="1"/>
</dbReference>
<reference evidence="5 6" key="1">
    <citation type="submission" date="2024-03" db="EMBL/GenBank/DDBJ databases">
        <title>Novel species of the genus Variovorax.</title>
        <authorList>
            <person name="Liu Q."/>
            <person name="Xin Y.-H."/>
        </authorList>
    </citation>
    <scope>NUCLEOTIDE SEQUENCE [LARGE SCALE GENOMIC DNA]</scope>
    <source>
        <strain evidence="5 6">KACC 18899</strain>
    </source>
</reference>
<evidence type="ECO:0000313" key="5">
    <source>
        <dbReference type="EMBL" id="MEJ8810585.1"/>
    </source>
</evidence>
<dbReference type="Gene3D" id="3.50.30.40">
    <property type="entry name" value="Ribonuclease E inhibitor RraA/RraA-like"/>
    <property type="match status" value="1"/>
</dbReference>
<accession>A0ABU8VAA1</accession>
<evidence type="ECO:0000256" key="2">
    <source>
        <dbReference type="ARBA" id="ARBA00016549"/>
    </source>
</evidence>
<evidence type="ECO:0000313" key="6">
    <source>
        <dbReference type="Proteomes" id="UP001365846"/>
    </source>
</evidence>
<dbReference type="SUPFAM" id="SSF89562">
    <property type="entry name" value="RraA-like"/>
    <property type="match status" value="1"/>
</dbReference>
<gene>
    <name evidence="5" type="ORF">WKW77_05860</name>
</gene>
<evidence type="ECO:0000256" key="3">
    <source>
        <dbReference type="ARBA" id="ARBA00029596"/>
    </source>
</evidence>
<dbReference type="CDD" id="cd16841">
    <property type="entry name" value="RraA_family"/>
    <property type="match status" value="1"/>
</dbReference>
<name>A0ABU8VAA1_9BURK</name>
<dbReference type="InterPro" id="IPR036704">
    <property type="entry name" value="RraA/RraA-like_sf"/>
</dbReference>
<organism evidence="5 6">
    <name type="scientific">Variovorax ureilyticus</name>
    <dbReference type="NCBI Taxonomy" id="1836198"/>
    <lineage>
        <taxon>Bacteria</taxon>
        <taxon>Pseudomonadati</taxon>
        <taxon>Pseudomonadota</taxon>
        <taxon>Betaproteobacteria</taxon>
        <taxon>Burkholderiales</taxon>
        <taxon>Comamonadaceae</taxon>
        <taxon>Variovorax</taxon>
    </lineage>
</organism>
<evidence type="ECO:0000256" key="4">
    <source>
        <dbReference type="ARBA" id="ARBA00030169"/>
    </source>
</evidence>
<comment type="cofactor">
    <cofactor evidence="1">
        <name>a divalent metal cation</name>
        <dbReference type="ChEBI" id="CHEBI:60240"/>
    </cofactor>
</comment>
<proteinExistence type="predicted"/>
<dbReference type="EMBL" id="JBBKZU010000002">
    <property type="protein sequence ID" value="MEJ8810585.1"/>
    <property type="molecule type" value="Genomic_DNA"/>
</dbReference>
<dbReference type="PANTHER" id="PTHR33254:SF4">
    <property type="entry name" value="4-HYDROXY-4-METHYL-2-OXOGLUTARATE ALDOLASE 3-RELATED"/>
    <property type="match status" value="1"/>
</dbReference>
<sequence>MSQLPEIVREFERVSADVVAKAATFQAAILADVAGRRGTMNARVAPVHHSMAVAGPAFTVEVRPGDNLMVHAAIALAKPGDVLVIDGKGDQTAALMGTLMLSACKKQGLAGVIVDGAIRDKLDLLELGFPVFSAGFNPAGPTKFVPGRINHTISAGGTMVNPGDLIVGDADGVVVIEREKAPAMLALADKKLADETARQEAINRGDTASKWLPAALRAAGVLKEGESL</sequence>
<dbReference type="InterPro" id="IPR005493">
    <property type="entry name" value="RraA/RraA-like"/>
</dbReference>
<dbReference type="RefSeq" id="WP_340355901.1">
    <property type="nucleotide sequence ID" value="NZ_JBBKZU010000002.1"/>
</dbReference>
<keyword evidence="6" id="KW-1185">Reference proteome</keyword>
<dbReference type="PANTHER" id="PTHR33254">
    <property type="entry name" value="4-HYDROXY-4-METHYL-2-OXOGLUTARATE ALDOLASE 3-RELATED"/>
    <property type="match status" value="1"/>
</dbReference>
<evidence type="ECO:0000256" key="1">
    <source>
        <dbReference type="ARBA" id="ARBA00001968"/>
    </source>
</evidence>